<keyword evidence="1 8" id="KW-0645">Protease</keyword>
<dbReference type="Gene3D" id="1.25.40.10">
    <property type="entry name" value="Tetratricopeptide repeat domain"/>
    <property type="match status" value="1"/>
</dbReference>
<organism evidence="10 11">
    <name type="scientific">Aliidiomarina sanyensis</name>
    <dbReference type="NCBI Taxonomy" id="1249555"/>
    <lineage>
        <taxon>Bacteria</taxon>
        <taxon>Pseudomonadati</taxon>
        <taxon>Pseudomonadota</taxon>
        <taxon>Gammaproteobacteria</taxon>
        <taxon>Alteromonadales</taxon>
        <taxon>Idiomarinaceae</taxon>
        <taxon>Aliidiomarina</taxon>
    </lineage>
</organism>
<keyword evidence="4 8" id="KW-0574">Periplasm</keyword>
<keyword evidence="5 8" id="KW-0378">Hydrolase</keyword>
<dbReference type="SUPFAM" id="SSF48452">
    <property type="entry name" value="TPR-like"/>
    <property type="match status" value="1"/>
</dbReference>
<evidence type="ECO:0000256" key="2">
    <source>
        <dbReference type="ARBA" id="ARBA00022723"/>
    </source>
</evidence>
<dbReference type="Proteomes" id="UP000288405">
    <property type="component" value="Unassembled WGS sequence"/>
</dbReference>
<feature type="active site" description="Proton donor" evidence="8">
    <location>
        <position position="207"/>
    </location>
</feature>
<dbReference type="InterPro" id="IPR001915">
    <property type="entry name" value="Peptidase_M48"/>
</dbReference>
<comment type="caution">
    <text evidence="10">The sequence shown here is derived from an EMBL/GenBank/DDBJ whole genome shotgun (WGS) entry which is preliminary data.</text>
</comment>
<evidence type="ECO:0000259" key="9">
    <source>
        <dbReference type="Pfam" id="PF01435"/>
    </source>
</evidence>
<feature type="signal peptide" evidence="8">
    <location>
        <begin position="1"/>
        <end position="29"/>
    </location>
</feature>
<protein>
    <recommendedName>
        <fullName evidence="8">Putative beta-barrel assembly-enhancing protease</fullName>
        <ecNumber evidence="8">3.4.-.-</ecNumber>
    </recommendedName>
</protein>
<dbReference type="GO" id="GO:0008270">
    <property type="term" value="F:zinc ion binding"/>
    <property type="evidence" value="ECO:0007669"/>
    <property type="project" value="UniProtKB-UniRule"/>
</dbReference>
<feature type="active site" evidence="8">
    <location>
        <position position="139"/>
    </location>
</feature>
<dbReference type="InterPro" id="IPR051156">
    <property type="entry name" value="Mito/Outer_Membr_Metalloprot"/>
</dbReference>
<dbReference type="PANTHER" id="PTHR22726">
    <property type="entry name" value="METALLOENDOPEPTIDASE OMA1"/>
    <property type="match status" value="1"/>
</dbReference>
<dbReference type="EMBL" id="PIPM01000003">
    <property type="protein sequence ID" value="RUO35196.1"/>
    <property type="molecule type" value="Genomic_DNA"/>
</dbReference>
<dbReference type="EC" id="3.4.-.-" evidence="8"/>
<evidence type="ECO:0000256" key="3">
    <source>
        <dbReference type="ARBA" id="ARBA00022729"/>
    </source>
</evidence>
<comment type="subcellular location">
    <subcellularLocation>
        <location evidence="8">Periplasm</location>
    </subcellularLocation>
</comment>
<accession>A0A432WN13</accession>
<dbReference type="Gene3D" id="3.30.2010.10">
    <property type="entry name" value="Metalloproteases ('zincins'), catalytic domain"/>
    <property type="match status" value="1"/>
</dbReference>
<evidence type="ECO:0000313" key="10">
    <source>
        <dbReference type="EMBL" id="RUO35196.1"/>
    </source>
</evidence>
<dbReference type="InterPro" id="IPR011990">
    <property type="entry name" value="TPR-like_helical_dom_sf"/>
</dbReference>
<keyword evidence="7 8" id="KW-0482">Metalloprotease</keyword>
<keyword evidence="3 8" id="KW-0732">Signal</keyword>
<dbReference type="HAMAP" id="MF_00997">
    <property type="entry name" value="Protease_BepA"/>
    <property type="match status" value="1"/>
</dbReference>
<evidence type="ECO:0000256" key="4">
    <source>
        <dbReference type="ARBA" id="ARBA00022764"/>
    </source>
</evidence>
<comment type="similarity">
    <text evidence="8">Belongs to the peptidase M48 family. BepA subfamily.</text>
</comment>
<keyword evidence="2 8" id="KW-0479">Metal-binding</keyword>
<feature type="binding site" evidence="8">
    <location>
        <position position="138"/>
    </location>
    <ligand>
        <name>Zn(2+)</name>
        <dbReference type="ChEBI" id="CHEBI:29105"/>
        <note>catalytic</note>
    </ligand>
</feature>
<feature type="binding site" evidence="8">
    <location>
        <position position="203"/>
    </location>
    <ligand>
        <name>Zn(2+)</name>
        <dbReference type="ChEBI" id="CHEBI:29105"/>
        <note>catalytic</note>
    </ligand>
</feature>
<comment type="function">
    <text evidence="8">Functions as both a chaperone and a metalloprotease. Maintains the integrity of the outer membrane by promoting either the assembly or the elimination of outer membrane proteins, depending on their folding state.</text>
</comment>
<evidence type="ECO:0000256" key="6">
    <source>
        <dbReference type="ARBA" id="ARBA00022833"/>
    </source>
</evidence>
<dbReference type="Pfam" id="PF01435">
    <property type="entry name" value="Peptidase_M48"/>
    <property type="match status" value="1"/>
</dbReference>
<dbReference type="RefSeq" id="WP_126776314.1">
    <property type="nucleotide sequence ID" value="NZ_PIPM01000003.1"/>
</dbReference>
<evidence type="ECO:0000256" key="8">
    <source>
        <dbReference type="HAMAP-Rule" id="MF_00997"/>
    </source>
</evidence>
<feature type="chain" id="PRO_5019592076" description="Putative beta-barrel assembly-enhancing protease" evidence="8">
    <location>
        <begin position="30"/>
        <end position="493"/>
    </location>
</feature>
<evidence type="ECO:0000256" key="5">
    <source>
        <dbReference type="ARBA" id="ARBA00022801"/>
    </source>
</evidence>
<evidence type="ECO:0000256" key="1">
    <source>
        <dbReference type="ARBA" id="ARBA00022670"/>
    </source>
</evidence>
<dbReference type="GO" id="GO:0042597">
    <property type="term" value="C:periplasmic space"/>
    <property type="evidence" value="ECO:0007669"/>
    <property type="project" value="UniProtKB-SubCell"/>
</dbReference>
<dbReference type="PANTHER" id="PTHR22726:SF1">
    <property type="entry name" value="METALLOENDOPEPTIDASE OMA1, MITOCHONDRIAL"/>
    <property type="match status" value="1"/>
</dbReference>
<proteinExistence type="inferred from homology"/>
<evidence type="ECO:0000313" key="11">
    <source>
        <dbReference type="Proteomes" id="UP000288405"/>
    </source>
</evidence>
<gene>
    <name evidence="10" type="ORF">CWE11_03945</name>
</gene>
<feature type="domain" description="Peptidase M48" evidence="9">
    <location>
        <begin position="76"/>
        <end position="261"/>
    </location>
</feature>
<dbReference type="GO" id="GO:0051603">
    <property type="term" value="P:proteolysis involved in protein catabolic process"/>
    <property type="evidence" value="ECO:0007669"/>
    <property type="project" value="TreeGrafter"/>
</dbReference>
<sequence length="493" mass="55621" precursor="true">MHSPFRAFLVVVSTALLVFYISLTSAANAQSRTDVPTIGTAGGAFMSIERERLLGEHFAREIRGAAPVIEDPVLREYLEGIGNNLVRHTDNVRYPFNFFWIRDDSINAFAFLGGQIGMHSGLLLETRDESELASVLSHEIAHVTQRHIARNMERLTAAAPLTLAQIIGGVIIGIANPTLGMAVMTSSVAGAQQRQINYTRQFELEADRIGMQALARAGYDPEGAPRFFGRLQARYRYASTLPQFLITHPLPESRIADTQSRARALGPRDLPPSLDYHLAKARVMVRFSNRSAQGVLTQVDQELRHEIHPIRRAGLLYARALALHSLERYDEADSIILALRAEHPLNLFFLDTQTDIWIAQKRFEEVIEMLTIEYSRRPNNQVVTLNLVYAANHAGEYGLARRAAQEYLLHRRHDVVAWQLLHEAQQKSANAVGQHEAMAEIFVLRANFEGAIEELNMAHSKTADGDLLNRQRLQARIQQVRALERERERVFDF</sequence>
<feature type="binding site" evidence="8">
    <location>
        <position position="142"/>
    </location>
    <ligand>
        <name>Zn(2+)</name>
        <dbReference type="ChEBI" id="CHEBI:29105"/>
        <note>catalytic</note>
    </ligand>
</feature>
<keyword evidence="11" id="KW-1185">Reference proteome</keyword>
<reference evidence="10 11" key="1">
    <citation type="journal article" date="2011" name="Front. Microbiol.">
        <title>Genomic signatures of strain selection and enhancement in Bacillus atrophaeus var. globigii, a historical biowarfare simulant.</title>
        <authorList>
            <person name="Gibbons H.S."/>
            <person name="Broomall S.M."/>
            <person name="McNew L.A."/>
            <person name="Daligault H."/>
            <person name="Chapman C."/>
            <person name="Bruce D."/>
            <person name="Karavis M."/>
            <person name="Krepps M."/>
            <person name="McGregor P.A."/>
            <person name="Hong C."/>
            <person name="Park K.H."/>
            <person name="Akmal A."/>
            <person name="Feldman A."/>
            <person name="Lin J.S."/>
            <person name="Chang W.E."/>
            <person name="Higgs B.W."/>
            <person name="Demirev P."/>
            <person name="Lindquist J."/>
            <person name="Liem A."/>
            <person name="Fochler E."/>
            <person name="Read T.D."/>
            <person name="Tapia R."/>
            <person name="Johnson S."/>
            <person name="Bishop-Lilly K.A."/>
            <person name="Detter C."/>
            <person name="Han C."/>
            <person name="Sozhamannan S."/>
            <person name="Rosenzweig C.N."/>
            <person name="Skowronski E.W."/>
        </authorList>
    </citation>
    <scope>NUCLEOTIDE SEQUENCE [LARGE SCALE GENOMIC DNA]</scope>
    <source>
        <strain evidence="10 11">GYP-17</strain>
    </source>
</reference>
<dbReference type="AlphaFoldDB" id="A0A432WN13"/>
<dbReference type="GO" id="GO:0004222">
    <property type="term" value="F:metalloendopeptidase activity"/>
    <property type="evidence" value="ECO:0007669"/>
    <property type="project" value="InterPro"/>
</dbReference>
<comment type="cofactor">
    <cofactor evidence="8">
        <name>Zn(2+)</name>
        <dbReference type="ChEBI" id="CHEBI:29105"/>
    </cofactor>
    <text evidence="8">Binds 1 zinc ion per subunit.</text>
</comment>
<keyword evidence="6 8" id="KW-0862">Zinc</keyword>
<dbReference type="InterPro" id="IPR030873">
    <property type="entry name" value="Protease_BepA"/>
</dbReference>
<evidence type="ECO:0000256" key="7">
    <source>
        <dbReference type="ARBA" id="ARBA00023049"/>
    </source>
</evidence>
<dbReference type="GO" id="GO:0016020">
    <property type="term" value="C:membrane"/>
    <property type="evidence" value="ECO:0007669"/>
    <property type="project" value="InterPro"/>
</dbReference>
<dbReference type="OrthoDB" id="9810445at2"/>
<name>A0A432WN13_9GAMM</name>